<dbReference type="SUPFAM" id="SSF53474">
    <property type="entry name" value="alpha/beta-Hydrolases"/>
    <property type="match status" value="1"/>
</dbReference>
<accession>A0AA37LVD0</accession>
<dbReference type="Pfam" id="PF00135">
    <property type="entry name" value="COesterase"/>
    <property type="match status" value="1"/>
</dbReference>
<dbReference type="PROSITE" id="PS01173">
    <property type="entry name" value="LIPASE_GDXG_HIS"/>
    <property type="match status" value="1"/>
</dbReference>
<keyword evidence="4" id="KW-0732">Signal</keyword>
<dbReference type="InterPro" id="IPR019826">
    <property type="entry name" value="Carboxylesterase_B_AS"/>
</dbReference>
<feature type="chain" id="PRO_5041480507" description="Carboxylic ester hydrolase" evidence="4">
    <location>
        <begin position="17"/>
        <end position="553"/>
    </location>
</feature>
<evidence type="ECO:0000256" key="4">
    <source>
        <dbReference type="RuleBase" id="RU361235"/>
    </source>
</evidence>
<protein>
    <recommendedName>
        <fullName evidence="4">Carboxylic ester hydrolase</fullName>
        <ecNumber evidence="4">3.1.1.-</ecNumber>
    </recommendedName>
</protein>
<comment type="caution">
    <text evidence="6">The sequence shown here is derived from an EMBL/GenBank/DDBJ whole genome shotgun (WGS) entry which is preliminary data.</text>
</comment>
<keyword evidence="7" id="KW-1185">Reference proteome</keyword>
<dbReference type="Gene3D" id="3.40.50.1820">
    <property type="entry name" value="alpha/beta hydrolase"/>
    <property type="match status" value="1"/>
</dbReference>
<comment type="similarity">
    <text evidence="1 4">Belongs to the type-B carboxylesterase/lipase family.</text>
</comment>
<evidence type="ECO:0000256" key="2">
    <source>
        <dbReference type="ARBA" id="ARBA00010515"/>
    </source>
</evidence>
<evidence type="ECO:0000256" key="3">
    <source>
        <dbReference type="ARBA" id="ARBA00022801"/>
    </source>
</evidence>
<dbReference type="PROSITE" id="PS00122">
    <property type="entry name" value="CARBOXYLESTERASE_B_1"/>
    <property type="match status" value="1"/>
</dbReference>
<dbReference type="InterPro" id="IPR002168">
    <property type="entry name" value="Lipase_GDXG_HIS_AS"/>
</dbReference>
<dbReference type="InterPro" id="IPR029058">
    <property type="entry name" value="AB_hydrolase_fold"/>
</dbReference>
<evidence type="ECO:0000256" key="1">
    <source>
        <dbReference type="ARBA" id="ARBA00005964"/>
    </source>
</evidence>
<dbReference type="GO" id="GO:0016787">
    <property type="term" value="F:hydrolase activity"/>
    <property type="evidence" value="ECO:0007669"/>
    <property type="project" value="UniProtKB-KW"/>
</dbReference>
<name>A0AA37LVD0_9PEZI</name>
<evidence type="ECO:0000313" key="7">
    <source>
        <dbReference type="Proteomes" id="UP001055172"/>
    </source>
</evidence>
<reference evidence="6 7" key="1">
    <citation type="submission" date="2021-07" db="EMBL/GenBank/DDBJ databases">
        <title>Genome data of Colletotrichum spaethianum.</title>
        <authorList>
            <person name="Utami Y.D."/>
            <person name="Hiruma K."/>
        </authorList>
    </citation>
    <scope>NUCLEOTIDE SEQUENCE [LARGE SCALE GENOMIC DNA]</scope>
    <source>
        <strain evidence="6 7">MAFF 242679</strain>
    </source>
</reference>
<dbReference type="PANTHER" id="PTHR11559">
    <property type="entry name" value="CARBOXYLESTERASE"/>
    <property type="match status" value="1"/>
</dbReference>
<proteinExistence type="inferred from homology"/>
<organism evidence="6 7">
    <name type="scientific">Colletotrichum liriopes</name>
    <dbReference type="NCBI Taxonomy" id="708192"/>
    <lineage>
        <taxon>Eukaryota</taxon>
        <taxon>Fungi</taxon>
        <taxon>Dikarya</taxon>
        <taxon>Ascomycota</taxon>
        <taxon>Pezizomycotina</taxon>
        <taxon>Sordariomycetes</taxon>
        <taxon>Hypocreomycetidae</taxon>
        <taxon>Glomerellales</taxon>
        <taxon>Glomerellaceae</taxon>
        <taxon>Colletotrichum</taxon>
        <taxon>Colletotrichum spaethianum species complex</taxon>
    </lineage>
</organism>
<keyword evidence="3 4" id="KW-0378">Hydrolase</keyword>
<feature type="signal peptide" evidence="4">
    <location>
        <begin position="1"/>
        <end position="16"/>
    </location>
</feature>
<gene>
    <name evidence="6" type="ORF">ColLi_08710</name>
</gene>
<dbReference type="InterPro" id="IPR002018">
    <property type="entry name" value="CarbesteraseB"/>
</dbReference>
<dbReference type="EC" id="3.1.1.-" evidence="4"/>
<evidence type="ECO:0000259" key="5">
    <source>
        <dbReference type="Pfam" id="PF00135"/>
    </source>
</evidence>
<sequence>MRLKLTWAMPGIRVLATVLLPCSWKCITHSNTHGVLRINSFYGIRYAKPPVHNLRWQKPIAIDSEPWSANRSVTDATEAGPRCIAIDPPPWVQGTVASNNTLPDESEDCLLLNVLVPKRPTSSRLPVLVNIHGGGYVSGTPPAGDAFVHQAQGEVIFVAIQYRLGVFGFLAGEAIQASGAANAGLLDQRAALEWVRRNIHHFGGDPDKVTIMGGSAGGGSVTMQMMLHGGTEANPPFRAAIPEYAWWAPIYNQTWVEKQYRRVLEESDCADLICLRRAPTGALNAAAWRAWSTALGASETIYGLFYFGPAIDGDSILGLPTDEFRAGNFSAVPVLVDRDMHEGPYFTPLTVYTEEDLLTALKALWQTVSDSTIKSILELYPPSVYNSSLVASTDWFDALAPGFDASAAWVQMQAIFGASIVDCPSTTIVQSVIDAGQRAWKMVFEAGIQLHGATMPYLWSEDIDFSGTSTLGNTIFPGNATLARALRDYVASFVIHLDPNVLTSTTQQQFWPEFSNESRQILHMKDNRIGTAYDFDSTEQCALLSELNTFQKS</sequence>
<dbReference type="EMBL" id="BPPX01000019">
    <property type="protein sequence ID" value="GJC85872.1"/>
    <property type="molecule type" value="Genomic_DNA"/>
</dbReference>
<dbReference type="AlphaFoldDB" id="A0AA37LVD0"/>
<comment type="similarity">
    <text evidence="2">Belongs to the 'GDXG' lipolytic enzyme family.</text>
</comment>
<dbReference type="InterPro" id="IPR050309">
    <property type="entry name" value="Type-B_Carboxylest/Lipase"/>
</dbReference>
<dbReference type="Proteomes" id="UP001055172">
    <property type="component" value="Unassembled WGS sequence"/>
</dbReference>
<feature type="domain" description="Carboxylesterase type B" evidence="5">
    <location>
        <begin position="35"/>
        <end position="529"/>
    </location>
</feature>
<evidence type="ECO:0000313" key="6">
    <source>
        <dbReference type="EMBL" id="GJC85872.1"/>
    </source>
</evidence>